<dbReference type="CDD" id="cd00085">
    <property type="entry name" value="HNHc"/>
    <property type="match status" value="1"/>
</dbReference>
<keyword evidence="2" id="KW-0540">Nuclease</keyword>
<dbReference type="Proteomes" id="UP001158961">
    <property type="component" value="Chromosome"/>
</dbReference>
<evidence type="ECO:0000313" key="2">
    <source>
        <dbReference type="EMBL" id="CAH6262584.1"/>
    </source>
</evidence>
<protein>
    <submittedName>
        <fullName evidence="2">HNH endonuclease</fullName>
    </submittedName>
</protein>
<accession>A0AAN2FBR8</accession>
<dbReference type="GO" id="GO:0008270">
    <property type="term" value="F:zinc ion binding"/>
    <property type="evidence" value="ECO:0007669"/>
    <property type="project" value="InterPro"/>
</dbReference>
<gene>
    <name evidence="2" type="ORF">DAPPPG734_08560</name>
</gene>
<dbReference type="Gene3D" id="1.10.30.50">
    <property type="match status" value="1"/>
</dbReference>
<evidence type="ECO:0000259" key="1">
    <source>
        <dbReference type="Pfam" id="PF01844"/>
    </source>
</evidence>
<dbReference type="AlphaFoldDB" id="A0AAN2FBR8"/>
<sequence length="207" mass="24117">MTSKIIRNYIFSSAENEVINLNFTSHKDWSKAVFSPLKKSLIEHLRTEQENKCCYCKRILGFDLKEVEIEHIIPKSEYEIFTFHARNLALSCPGCNTSKHADQVLKKKVVRYPTTGRNFRIIHAHFDEYYNHIKIHNNSIYEGLDEKGLNTISACKTYRLKEVMERQRESDIEHGSVLAKIVEALLHATPEQQQDLNQAIEKIINLK</sequence>
<evidence type="ECO:0000313" key="3">
    <source>
        <dbReference type="Proteomes" id="UP001158961"/>
    </source>
</evidence>
<proteinExistence type="predicted"/>
<dbReference type="EMBL" id="OW970315">
    <property type="protein sequence ID" value="CAH6262584.1"/>
    <property type="molecule type" value="Genomic_DNA"/>
</dbReference>
<dbReference type="GO" id="GO:0004519">
    <property type="term" value="F:endonuclease activity"/>
    <property type="evidence" value="ECO:0007669"/>
    <property type="project" value="UniProtKB-KW"/>
</dbReference>
<keyword evidence="2" id="KW-0378">Hydrolase</keyword>
<dbReference type="InterPro" id="IPR003615">
    <property type="entry name" value="HNH_nuc"/>
</dbReference>
<reference evidence="2" key="1">
    <citation type="submission" date="2022-05" db="EMBL/GenBank/DDBJ databases">
        <authorList>
            <person name="Pothier F. J."/>
        </authorList>
    </citation>
    <scope>NUCLEOTIDE SEQUENCE</scope>
    <source>
        <strain evidence="2">DAPP-PG734</strain>
    </source>
</reference>
<organism evidence="2 3">
    <name type="scientific">Enterobacter agglomerans</name>
    <name type="common">Erwinia herbicola</name>
    <name type="synonym">Pantoea agglomerans</name>
    <dbReference type="NCBI Taxonomy" id="549"/>
    <lineage>
        <taxon>Bacteria</taxon>
        <taxon>Pseudomonadati</taxon>
        <taxon>Pseudomonadota</taxon>
        <taxon>Gammaproteobacteria</taxon>
        <taxon>Enterobacterales</taxon>
        <taxon>Erwiniaceae</taxon>
        <taxon>Pantoea</taxon>
        <taxon>Pantoea agglomerans group</taxon>
    </lineage>
</organism>
<dbReference type="GO" id="GO:0003676">
    <property type="term" value="F:nucleic acid binding"/>
    <property type="evidence" value="ECO:0007669"/>
    <property type="project" value="InterPro"/>
</dbReference>
<dbReference type="InterPro" id="IPR002711">
    <property type="entry name" value="HNH"/>
</dbReference>
<feature type="domain" description="HNH" evidence="1">
    <location>
        <begin position="53"/>
        <end position="101"/>
    </location>
</feature>
<dbReference type="Pfam" id="PF01844">
    <property type="entry name" value="HNH"/>
    <property type="match status" value="1"/>
</dbReference>
<keyword evidence="2" id="KW-0255">Endonuclease</keyword>
<dbReference type="RefSeq" id="WP_031591414.1">
    <property type="nucleotide sequence ID" value="NZ_JNVA01000013.1"/>
</dbReference>
<name>A0AAN2FBR8_ENTAG</name>